<gene>
    <name evidence="2" type="ORF">GCM10017790_41810</name>
</gene>
<accession>A0ABQ3LMV3</accession>
<evidence type="ECO:0000313" key="2">
    <source>
        <dbReference type="EMBL" id="GHH21120.1"/>
    </source>
</evidence>
<proteinExistence type="predicted"/>
<organism evidence="2 3">
    <name type="scientific">Amycolatopsis oliviviridis</name>
    <dbReference type="NCBI Taxonomy" id="1471590"/>
    <lineage>
        <taxon>Bacteria</taxon>
        <taxon>Bacillati</taxon>
        <taxon>Actinomycetota</taxon>
        <taxon>Actinomycetes</taxon>
        <taxon>Pseudonocardiales</taxon>
        <taxon>Pseudonocardiaceae</taxon>
        <taxon>Amycolatopsis</taxon>
    </lineage>
</organism>
<name>A0ABQ3LMV3_9PSEU</name>
<dbReference type="RefSeq" id="WP_191256128.1">
    <property type="nucleotide sequence ID" value="NZ_BNAY01000004.1"/>
</dbReference>
<evidence type="ECO:0000313" key="3">
    <source>
        <dbReference type="Proteomes" id="UP000635387"/>
    </source>
</evidence>
<evidence type="ECO:0000259" key="1">
    <source>
        <dbReference type="Pfam" id="PF13643"/>
    </source>
</evidence>
<protein>
    <recommendedName>
        <fullName evidence="1">DUF4145 domain-containing protein</fullName>
    </recommendedName>
</protein>
<reference evidence="3" key="1">
    <citation type="journal article" date="2019" name="Int. J. Syst. Evol. Microbiol.">
        <title>The Global Catalogue of Microorganisms (GCM) 10K type strain sequencing project: providing services to taxonomists for standard genome sequencing and annotation.</title>
        <authorList>
            <consortium name="The Broad Institute Genomics Platform"/>
            <consortium name="The Broad Institute Genome Sequencing Center for Infectious Disease"/>
            <person name="Wu L."/>
            <person name="Ma J."/>
        </authorList>
    </citation>
    <scope>NUCLEOTIDE SEQUENCE [LARGE SCALE GENOMIC DNA]</scope>
    <source>
        <strain evidence="3">CGMCC 4.7683</strain>
    </source>
</reference>
<dbReference type="Proteomes" id="UP000635387">
    <property type="component" value="Unassembled WGS sequence"/>
</dbReference>
<dbReference type="EMBL" id="BNAY01000004">
    <property type="protein sequence ID" value="GHH21120.1"/>
    <property type="molecule type" value="Genomic_DNA"/>
</dbReference>
<dbReference type="Pfam" id="PF13643">
    <property type="entry name" value="DUF4145"/>
    <property type="match status" value="1"/>
</dbReference>
<dbReference type="InterPro" id="IPR025285">
    <property type="entry name" value="DUF4145"/>
</dbReference>
<feature type="domain" description="DUF4145" evidence="1">
    <location>
        <begin position="49"/>
        <end position="135"/>
    </location>
</feature>
<comment type="caution">
    <text evidence="2">The sequence shown here is derived from an EMBL/GenBank/DDBJ whole genome shotgun (WGS) entry which is preliminary data.</text>
</comment>
<keyword evidence="3" id="KW-1185">Reference proteome</keyword>
<sequence>MDTSPELRPHDPIPLEWHVMIERVFPDAEDTAYSVGHLPDDIGKHLKGAIRVLQAGVPSAAAVQLRRTLEAAAAAKGVNEPRKPLVHSIQKLISEGYVTKDFEQVLSHVRKVGNMGAHHTDEDLSESDARRALLFTVQFLRNLFEVPGELMALESDGEESGDSSKESTVT</sequence>